<dbReference type="EMBL" id="PPEH01000006">
    <property type="protein sequence ID" value="PNW12706.1"/>
    <property type="molecule type" value="Genomic_DNA"/>
</dbReference>
<reference evidence="2 3" key="1">
    <citation type="submission" date="2018-01" db="EMBL/GenBank/DDBJ databases">
        <title>Draft genome sequences of Chryseobacterium lactis NCTC11390, Chryseobacterium oncorhynchi 701B-08, and Chryseobacterium viscerum 687B-08.</title>
        <authorList>
            <person name="Jeong J.-J."/>
            <person name="Lee Y.J."/>
            <person name="Park B."/>
            <person name="Choi I.-G."/>
            <person name="Kim K.D."/>
        </authorList>
    </citation>
    <scope>NUCLEOTIDE SEQUENCE [LARGE SCALE GENOMIC DNA]</scope>
    <source>
        <strain evidence="2 3">NCTC11390</strain>
    </source>
</reference>
<accession>A0A3G6RNE8</accession>
<dbReference type="InterPro" id="IPR010921">
    <property type="entry name" value="Trp_repressor/repl_initiator"/>
</dbReference>
<dbReference type="Gene3D" id="1.10.10.60">
    <property type="entry name" value="Homeodomain-like"/>
    <property type="match status" value="1"/>
</dbReference>
<dbReference type="Proteomes" id="UP000236262">
    <property type="component" value="Unassembled WGS sequence"/>
</dbReference>
<dbReference type="KEGG" id="clac:EG342_20660"/>
<reference evidence="1 4" key="2">
    <citation type="submission" date="2018-11" db="EMBL/GenBank/DDBJ databases">
        <title>Proposal to divide the Flavobacteriaceae and reorganize its genera based on Amino Acid Identity values calculated from whole genome sequences.</title>
        <authorList>
            <person name="Nicholson A.C."/>
            <person name="Gulvik C.A."/>
            <person name="Whitney A.M."/>
            <person name="Humrighouse B.W."/>
            <person name="Bell M."/>
            <person name="Holmes B."/>
            <person name="Steigerwalt A.G."/>
            <person name="Villarma A."/>
            <person name="Sheth M."/>
            <person name="Batra D."/>
            <person name="Pryor J."/>
            <person name="Bernardet J.-F."/>
            <person name="Hugo C."/>
            <person name="Kampfer P."/>
            <person name="Newman J."/>
            <person name="McQuiston J.R."/>
        </authorList>
    </citation>
    <scope>NUCLEOTIDE SEQUENCE [LARGE SCALE GENOMIC DNA]</scope>
    <source>
        <strain evidence="1 4">KC_1864</strain>
    </source>
</reference>
<gene>
    <name evidence="2" type="ORF">C1637_16820</name>
    <name evidence="1" type="ORF">EG342_20660</name>
</gene>
<evidence type="ECO:0000313" key="3">
    <source>
        <dbReference type="Proteomes" id="UP000236262"/>
    </source>
</evidence>
<proteinExistence type="predicted"/>
<dbReference type="Proteomes" id="UP000279972">
    <property type="component" value="Chromosome"/>
</dbReference>
<dbReference type="SUPFAM" id="SSF48295">
    <property type="entry name" value="TrpR-like"/>
    <property type="match status" value="1"/>
</dbReference>
<evidence type="ECO:0000313" key="1">
    <source>
        <dbReference type="EMBL" id="AZA84151.1"/>
    </source>
</evidence>
<protein>
    <submittedName>
        <fullName evidence="2">Transposase</fullName>
    </submittedName>
</protein>
<organism evidence="2 3">
    <name type="scientific">Chryseobacterium lactis</name>
    <dbReference type="NCBI Taxonomy" id="1241981"/>
    <lineage>
        <taxon>Bacteria</taxon>
        <taxon>Pseudomonadati</taxon>
        <taxon>Bacteroidota</taxon>
        <taxon>Flavobacteriia</taxon>
        <taxon>Flavobacteriales</taxon>
        <taxon>Weeksellaceae</taxon>
        <taxon>Chryseobacterium group</taxon>
        <taxon>Chryseobacterium</taxon>
    </lineage>
</organism>
<evidence type="ECO:0000313" key="4">
    <source>
        <dbReference type="Proteomes" id="UP000279972"/>
    </source>
</evidence>
<evidence type="ECO:0000313" key="2">
    <source>
        <dbReference type="EMBL" id="PNW12706.1"/>
    </source>
</evidence>
<sequence length="148" mass="17605">MLDLKNIHVGSLVKLCIEERKINEVRICKFLKCSGKELESIFLQKSLEAEVLLKLSILLEYDFFRIYSQYLILYAPQKGMKYNHSGNEKTILPKYRKNIYTKEVVDFILEQIESGKKTKAEVIKEYRIPKTTLYKWQNKYVQLKNSMK</sequence>
<dbReference type="OrthoDB" id="799937at2"/>
<name>A0A3G6RNE8_CHRLC</name>
<dbReference type="AlphaFoldDB" id="A0A3G6RNE8"/>
<dbReference type="EMBL" id="CP033924">
    <property type="protein sequence ID" value="AZA84151.1"/>
    <property type="molecule type" value="Genomic_DNA"/>
</dbReference>
<dbReference type="GO" id="GO:0043565">
    <property type="term" value="F:sequence-specific DNA binding"/>
    <property type="evidence" value="ECO:0007669"/>
    <property type="project" value="InterPro"/>
</dbReference>
<keyword evidence="4" id="KW-1185">Reference proteome</keyword>